<feature type="compositionally biased region" description="Pro residues" evidence="7">
    <location>
        <begin position="674"/>
        <end position="683"/>
    </location>
</feature>
<sequence length="984" mass="106339">MTPVHFRLLGGIEVLTDGRAVDVGHTRQRCVLAALLVDAGRPVTVDRLIDRVWADHPPQRARDALYSYLSRLRRALAHAPDPATEIERRDDGYVLRARPETIDIHHFRTLVSRARAATDDERAMTLYDRALALWHGEPFGSVDGPWFRQQRDALGQERLAAELDRNDRALRCGRHTALAAELHGRVEEHPLDERLAAQLMRALHHSGRPAEALAQYRRLHRALAEELGIAPSEPLRTLHQRLLASTAATDSGAVRTGGARRATEDSGGPHPAATARDGAGAGGGAGDTPPGRPPYRVPRQLPPTSLHLIGRGAETAFLDDLLPAPAAPGTATAATAPLVTLSGPAGVGKTTLALHWAHRAKDGFPDGQLYIDLRGFAPDASPLPPDEAVHRFLEALGAGPGVIPADPTARSALFRTLVDGRRLLMVLDNARDTDQVRPLLPGTPHCLVLVTSRRRLAGLVVHHEARHLALDVLSPHAARELLTARLGPDHVHAEPDALAELVERCGRLPLALSIAAARATTSPGLSLGALVAELRDGRHRLAALATGDGGDTDVTSVFSWSYRALTPDAARLFRLLADHPGPDTTAAAAAASAGLSFDQARALLAELVNAHLLQCHPSDRYQLHDLVRAYAADRLAADEPETDRRAARHRLFDHYLHSALSADRLLDEHRDPIPVDPPVPGGHPRPITGPEEARAWFAAEHTALVAAVDETARGGPAGHAWRLAWALGPHLQRTGAWTEWVRAQRVALAAATDAGDAIGRAHATHALGLACAWAGQHAEAEARLASALTEYAEFGDLRGQAHTHRTLAWLAQRQDRHADARHHAARTLRFYTRAGFLPGQASALNVIGWSQAQLGHHRQALSACGRALRLFEQVANTTGQAHTWDSLAYAHRGLGRHEQAIACYGEAVRLFRTLGDRYNTATSLTGLADSHSATGDLNAARTAYGEALTILDELDHREAREIRRRLRSADSRNVQGPPKTGRPR</sequence>
<dbReference type="InterPro" id="IPR005158">
    <property type="entry name" value="BTAD"/>
</dbReference>
<dbReference type="RefSeq" id="WP_345483637.1">
    <property type="nucleotide sequence ID" value="NZ_BAAAWU010000001.1"/>
</dbReference>
<gene>
    <name evidence="9" type="ORF">ACFFTP_29665</name>
</gene>
<comment type="caution">
    <text evidence="9">The sequence shown here is derived from an EMBL/GenBank/DDBJ whole genome shotgun (WGS) entry which is preliminary data.</text>
</comment>
<evidence type="ECO:0000256" key="1">
    <source>
        <dbReference type="ARBA" id="ARBA00005820"/>
    </source>
</evidence>
<comment type="similarity">
    <text evidence="1">Belongs to the AfsR/DnrI/RedD regulatory family.</text>
</comment>
<accession>A0ABV5QXW1</accession>
<dbReference type="Gene3D" id="1.25.40.10">
    <property type="entry name" value="Tetratricopeptide repeat domain"/>
    <property type="match status" value="2"/>
</dbReference>
<dbReference type="Gene3D" id="3.40.50.300">
    <property type="entry name" value="P-loop containing nucleotide triphosphate hydrolases"/>
    <property type="match status" value="1"/>
</dbReference>
<dbReference type="PRINTS" id="PR00364">
    <property type="entry name" value="DISEASERSIST"/>
</dbReference>
<dbReference type="PROSITE" id="PS51755">
    <property type="entry name" value="OMPR_PHOB"/>
    <property type="match status" value="1"/>
</dbReference>
<dbReference type="Pfam" id="PF00486">
    <property type="entry name" value="Trans_reg_C"/>
    <property type="match status" value="1"/>
</dbReference>
<evidence type="ECO:0000256" key="3">
    <source>
        <dbReference type="ARBA" id="ARBA00023015"/>
    </source>
</evidence>
<dbReference type="Proteomes" id="UP001589716">
    <property type="component" value="Unassembled WGS sequence"/>
</dbReference>
<dbReference type="InterPro" id="IPR036388">
    <property type="entry name" value="WH-like_DNA-bd_sf"/>
</dbReference>
<feature type="domain" description="OmpR/PhoB-type" evidence="8">
    <location>
        <begin position="1"/>
        <end position="97"/>
    </location>
</feature>
<dbReference type="SMART" id="SM00862">
    <property type="entry name" value="Trans_reg_C"/>
    <property type="match status" value="1"/>
</dbReference>
<dbReference type="Gene3D" id="1.10.10.10">
    <property type="entry name" value="Winged helix-like DNA-binding domain superfamily/Winged helix DNA-binding domain"/>
    <property type="match status" value="1"/>
</dbReference>
<dbReference type="InterPro" id="IPR027417">
    <property type="entry name" value="P-loop_NTPase"/>
</dbReference>
<evidence type="ECO:0000256" key="7">
    <source>
        <dbReference type="SAM" id="MobiDB-lite"/>
    </source>
</evidence>
<protein>
    <submittedName>
        <fullName evidence="9">BTAD domain-containing putative transcriptional regulator</fullName>
    </submittedName>
</protein>
<dbReference type="PANTHER" id="PTHR35807:SF1">
    <property type="entry name" value="TRANSCRIPTIONAL REGULATOR REDD"/>
    <property type="match status" value="1"/>
</dbReference>
<dbReference type="Pfam" id="PF03704">
    <property type="entry name" value="BTAD"/>
    <property type="match status" value="1"/>
</dbReference>
<keyword evidence="4 6" id="KW-0238">DNA-binding</keyword>
<dbReference type="SUPFAM" id="SSF52540">
    <property type="entry name" value="P-loop containing nucleoside triphosphate hydrolases"/>
    <property type="match status" value="1"/>
</dbReference>
<dbReference type="InterPro" id="IPR001867">
    <property type="entry name" value="OmpR/PhoB-type_DNA-bd"/>
</dbReference>
<dbReference type="EMBL" id="JBHMCT010000020">
    <property type="protein sequence ID" value="MFB9558342.1"/>
    <property type="molecule type" value="Genomic_DNA"/>
</dbReference>
<dbReference type="SUPFAM" id="SSF48452">
    <property type="entry name" value="TPR-like"/>
    <property type="match status" value="2"/>
</dbReference>
<keyword evidence="5" id="KW-0804">Transcription</keyword>
<dbReference type="SUPFAM" id="SSF46894">
    <property type="entry name" value="C-terminal effector domain of the bipartite response regulators"/>
    <property type="match status" value="1"/>
</dbReference>
<dbReference type="CDD" id="cd15831">
    <property type="entry name" value="BTAD"/>
    <property type="match status" value="1"/>
</dbReference>
<dbReference type="InterPro" id="IPR011990">
    <property type="entry name" value="TPR-like_helical_dom_sf"/>
</dbReference>
<name>A0ABV5QXW1_9ACTN</name>
<evidence type="ECO:0000256" key="6">
    <source>
        <dbReference type="PROSITE-ProRule" id="PRU01091"/>
    </source>
</evidence>
<evidence type="ECO:0000256" key="2">
    <source>
        <dbReference type="ARBA" id="ARBA00023012"/>
    </source>
</evidence>
<evidence type="ECO:0000259" key="8">
    <source>
        <dbReference type="PROSITE" id="PS51755"/>
    </source>
</evidence>
<evidence type="ECO:0000256" key="4">
    <source>
        <dbReference type="ARBA" id="ARBA00023125"/>
    </source>
</evidence>
<dbReference type="SMART" id="SM00028">
    <property type="entry name" value="TPR"/>
    <property type="match status" value="4"/>
</dbReference>
<evidence type="ECO:0000256" key="5">
    <source>
        <dbReference type="ARBA" id="ARBA00023163"/>
    </source>
</evidence>
<evidence type="ECO:0000313" key="10">
    <source>
        <dbReference type="Proteomes" id="UP001589716"/>
    </source>
</evidence>
<dbReference type="InterPro" id="IPR051677">
    <property type="entry name" value="AfsR-DnrI-RedD_regulator"/>
</dbReference>
<dbReference type="Pfam" id="PF13424">
    <property type="entry name" value="TPR_12"/>
    <property type="match status" value="1"/>
</dbReference>
<proteinExistence type="inferred from homology"/>
<keyword evidence="10" id="KW-1185">Reference proteome</keyword>
<dbReference type="InterPro" id="IPR019734">
    <property type="entry name" value="TPR_rpt"/>
</dbReference>
<reference evidence="9 10" key="1">
    <citation type="submission" date="2024-09" db="EMBL/GenBank/DDBJ databases">
        <authorList>
            <person name="Sun Q."/>
            <person name="Mori K."/>
        </authorList>
    </citation>
    <scope>NUCLEOTIDE SEQUENCE [LARGE SCALE GENOMIC DNA]</scope>
    <source>
        <strain evidence="9 10">JCM 4414</strain>
    </source>
</reference>
<feature type="region of interest" description="Disordered" evidence="7">
    <location>
        <begin position="669"/>
        <end position="689"/>
    </location>
</feature>
<dbReference type="InterPro" id="IPR016032">
    <property type="entry name" value="Sig_transdc_resp-reg_C-effctor"/>
</dbReference>
<dbReference type="SMART" id="SM01043">
    <property type="entry name" value="BTAD"/>
    <property type="match status" value="1"/>
</dbReference>
<feature type="DNA-binding region" description="OmpR/PhoB-type" evidence="6">
    <location>
        <begin position="1"/>
        <end position="97"/>
    </location>
</feature>
<feature type="region of interest" description="Disordered" evidence="7">
    <location>
        <begin position="249"/>
        <end position="305"/>
    </location>
</feature>
<dbReference type="PANTHER" id="PTHR35807">
    <property type="entry name" value="TRANSCRIPTIONAL REGULATOR REDD-RELATED"/>
    <property type="match status" value="1"/>
</dbReference>
<feature type="region of interest" description="Disordered" evidence="7">
    <location>
        <begin position="965"/>
        <end position="984"/>
    </location>
</feature>
<organism evidence="9 10">
    <name type="scientific">Streptomyces roseoviridis</name>
    <dbReference type="NCBI Taxonomy" id="67361"/>
    <lineage>
        <taxon>Bacteria</taxon>
        <taxon>Bacillati</taxon>
        <taxon>Actinomycetota</taxon>
        <taxon>Actinomycetes</taxon>
        <taxon>Kitasatosporales</taxon>
        <taxon>Streptomycetaceae</taxon>
        <taxon>Streptomyces</taxon>
    </lineage>
</organism>
<keyword evidence="2" id="KW-0902">Two-component regulatory system</keyword>
<keyword evidence="3" id="KW-0805">Transcription regulation</keyword>
<evidence type="ECO:0000313" key="9">
    <source>
        <dbReference type="EMBL" id="MFB9558342.1"/>
    </source>
</evidence>